<feature type="non-terminal residue" evidence="1">
    <location>
        <position position="1"/>
    </location>
</feature>
<dbReference type="EMBL" id="VOAJ01005689">
    <property type="protein sequence ID" value="KAF0873945.1"/>
    <property type="molecule type" value="Genomic_DNA"/>
</dbReference>
<evidence type="ECO:0000313" key="1">
    <source>
        <dbReference type="EMBL" id="KAF0873945.1"/>
    </source>
</evidence>
<sequence length="108" mass="12589">QHMKRAIHCNKLEFIMECKIVWLSPKVNIIHYILEQNPKLYGRLNRSKILSKIQPSFITNTLKLDTEGNFLNLIKGVYEKLIVNTMLNREHLTAFLPDSGTRPESLLL</sequence>
<gene>
    <name evidence="1" type="primary">Pol_519</name>
    <name evidence="1" type="ORF">FOF47_R18860</name>
</gene>
<proteinExistence type="predicted"/>
<dbReference type="AlphaFoldDB" id="A0A6G1ADR3"/>
<keyword evidence="2" id="KW-1185">Reference proteome</keyword>
<feature type="non-terminal residue" evidence="1">
    <location>
        <position position="108"/>
    </location>
</feature>
<organism evidence="1 2">
    <name type="scientific">Crocuta crocuta</name>
    <name type="common">Spotted hyena</name>
    <dbReference type="NCBI Taxonomy" id="9678"/>
    <lineage>
        <taxon>Eukaryota</taxon>
        <taxon>Metazoa</taxon>
        <taxon>Chordata</taxon>
        <taxon>Craniata</taxon>
        <taxon>Vertebrata</taxon>
        <taxon>Euteleostomi</taxon>
        <taxon>Mammalia</taxon>
        <taxon>Eutheria</taxon>
        <taxon>Laurasiatheria</taxon>
        <taxon>Carnivora</taxon>
        <taxon>Feliformia</taxon>
        <taxon>Hyaenidae</taxon>
        <taxon>Crocuta</taxon>
    </lineage>
</organism>
<comment type="caution">
    <text evidence="1">The sequence shown here is derived from an EMBL/GenBank/DDBJ whole genome shotgun (WGS) entry which is preliminary data.</text>
</comment>
<protein>
    <submittedName>
        <fullName evidence="1">LORF2 protein</fullName>
    </submittedName>
</protein>
<name>A0A6G1ADR3_CROCR</name>
<dbReference type="Proteomes" id="UP000475037">
    <property type="component" value="Unassembled WGS sequence"/>
</dbReference>
<reference evidence="1 2" key="1">
    <citation type="submission" date="2019-11" db="EMBL/GenBank/DDBJ databases">
        <authorList>
            <person name="Yang C."/>
            <person name="Li F."/>
        </authorList>
    </citation>
    <scope>NUCLEOTIDE SEQUENCE [LARGE SCALE GENOMIC DNA]</scope>
    <source>
        <strain evidence="1">KB4526</strain>
        <tissue evidence="1">Muscle</tissue>
    </source>
</reference>
<accession>A0A6G1ADR3</accession>
<evidence type="ECO:0000313" key="2">
    <source>
        <dbReference type="Proteomes" id="UP000475037"/>
    </source>
</evidence>